<dbReference type="EMBL" id="JADIKF010000035">
    <property type="protein sequence ID" value="MBM7128834.1"/>
    <property type="molecule type" value="Genomic_DNA"/>
</dbReference>
<proteinExistence type="predicted"/>
<dbReference type="Proteomes" id="UP001430193">
    <property type="component" value="Unassembled WGS sequence"/>
</dbReference>
<keyword evidence="1" id="KW-1133">Transmembrane helix</keyword>
<accession>A0ABS2KCK7</accession>
<dbReference type="RefSeq" id="WP_204630447.1">
    <property type="nucleotide sequence ID" value="NZ_BSOC01000006.1"/>
</dbReference>
<evidence type="ECO:0000313" key="3">
    <source>
        <dbReference type="Proteomes" id="UP001430193"/>
    </source>
</evidence>
<feature type="transmembrane region" description="Helical" evidence="1">
    <location>
        <begin position="6"/>
        <end position="26"/>
    </location>
</feature>
<keyword evidence="3" id="KW-1185">Reference proteome</keyword>
<keyword evidence="1" id="KW-0812">Transmembrane</keyword>
<gene>
    <name evidence="2" type="ORF">ISS99_04795</name>
</gene>
<evidence type="ECO:0000256" key="1">
    <source>
        <dbReference type="SAM" id="Phobius"/>
    </source>
</evidence>
<name>A0ABS2KCK7_9GAMM</name>
<evidence type="ECO:0000313" key="2">
    <source>
        <dbReference type="EMBL" id="MBM7128834.1"/>
    </source>
</evidence>
<sequence>MRWTKIIGLLVAGAVIGGVVAGYAVFEYMERWGIDWNKWASSQYDEQKAGDALGTVAALSDIRAGKIEDARRVLEWRLTSEIPELVGAEKAGLDPRGDTSRALSAIREYRRANPWTSGNQKLDKLTSDALNGVAGPADKVR</sequence>
<organism evidence="2 3">
    <name type="scientific">Dyella mobilis</name>
    <dbReference type="NCBI Taxonomy" id="1849582"/>
    <lineage>
        <taxon>Bacteria</taxon>
        <taxon>Pseudomonadati</taxon>
        <taxon>Pseudomonadota</taxon>
        <taxon>Gammaproteobacteria</taxon>
        <taxon>Lysobacterales</taxon>
        <taxon>Rhodanobacteraceae</taxon>
        <taxon>Dyella</taxon>
    </lineage>
</organism>
<protein>
    <submittedName>
        <fullName evidence="2">Uncharacterized protein</fullName>
    </submittedName>
</protein>
<keyword evidence="1" id="KW-0472">Membrane</keyword>
<comment type="caution">
    <text evidence="2">The sequence shown here is derived from an EMBL/GenBank/DDBJ whole genome shotgun (WGS) entry which is preliminary data.</text>
</comment>
<reference evidence="2" key="1">
    <citation type="submission" date="2020-10" db="EMBL/GenBank/DDBJ databases">
        <title>Phylogeny of dyella-like bacteria.</title>
        <authorList>
            <person name="Fu J."/>
        </authorList>
    </citation>
    <scope>NUCLEOTIDE SEQUENCE</scope>
    <source>
        <strain evidence="2">DHON07</strain>
    </source>
</reference>